<keyword evidence="6" id="KW-0472">Membrane</keyword>
<dbReference type="Pfam" id="PF00672">
    <property type="entry name" value="HAMP"/>
    <property type="match status" value="1"/>
</dbReference>
<keyword evidence="6" id="KW-0812">Transmembrane</keyword>
<sequence length="676" mass="73721">MRVRVDFLSRRLRWMRWGGNMFKNLRLGLKIGLGFSVVLVLLSVVLGVSVLALKETDNGITTYRSLARETNLAGRLQANMLMVRMNVKDYLISKSDKDLVQYEVYLEKMSTFLAEAKKEIQQSERAELIKDINSFISEYESAFTKVVSLIEQRNRVVNEQLVPQGEVMRKAIADIIQSAYDDNDAEAAYYASHIQEKLLFGRLYVSKFLNSNSDDEYNIAVNVIDKKLGAAATELKLHLQNPTRRNLLSQFIKAQQDYVNGLVDIHRLIEERNELIENKLNRIGPQIAKNAEDVKLSVMAEQDRLGPELAASTDASVNLSLFLSVSAIAIGVIAAYLLTVSITRPIHQAVDAANQLAEGDLTLKINHEGRDETGLLLASIQGTATNLRNIVTTISGASDELASASEELASASEELAVVTEQSTQGIQNQQTETDLVATAMNEMATTVHDVADNAAKAAEAANQADSDAGVGAQVVAQTISTINTLADRVNESSEKLGEVEQESMNIGKILDVIRDIADQTNLLALNAAIEAARAGEQGRGFAVVADEVRSLALRTQESTQEIQNIIEQLQAGTQSTVAVMNQGKEQAEYSVKQASEAGDALQAITDAIGVINDMNIQIASASEQQSSVAENINENVINVKRVAEENAVAANQTRASTSEIAQLSEQLKELVSQFKV</sequence>
<dbReference type="SMART" id="SM00304">
    <property type="entry name" value="HAMP"/>
    <property type="match status" value="2"/>
</dbReference>
<evidence type="ECO:0000256" key="4">
    <source>
        <dbReference type="PROSITE-ProRule" id="PRU00284"/>
    </source>
</evidence>
<dbReference type="InterPro" id="IPR003660">
    <property type="entry name" value="HAMP_dom"/>
</dbReference>
<feature type="domain" description="HBM" evidence="9">
    <location>
        <begin position="65"/>
        <end position="306"/>
    </location>
</feature>
<dbReference type="CDD" id="cd06225">
    <property type="entry name" value="HAMP"/>
    <property type="match status" value="1"/>
</dbReference>
<organism evidence="10 11">
    <name type="scientific">Photobacterium alginatilyticum</name>
    <dbReference type="NCBI Taxonomy" id="1775171"/>
    <lineage>
        <taxon>Bacteria</taxon>
        <taxon>Pseudomonadati</taxon>
        <taxon>Pseudomonadota</taxon>
        <taxon>Gammaproteobacteria</taxon>
        <taxon>Vibrionales</taxon>
        <taxon>Vibrionaceae</taxon>
        <taxon>Photobacterium</taxon>
    </lineage>
</organism>
<evidence type="ECO:0000256" key="5">
    <source>
        <dbReference type="SAM" id="Coils"/>
    </source>
</evidence>
<keyword evidence="2 4" id="KW-0807">Transducer</keyword>
<gene>
    <name evidence="10" type="ORF">EIZ48_15125</name>
</gene>
<feature type="domain" description="Methyl-accepting transducer" evidence="7">
    <location>
        <begin position="404"/>
        <end position="640"/>
    </location>
</feature>
<name>A0ABW9YJC8_9GAMM</name>
<evidence type="ECO:0000256" key="2">
    <source>
        <dbReference type="ARBA" id="ARBA00023224"/>
    </source>
</evidence>
<dbReference type="Pfam" id="PF00015">
    <property type="entry name" value="MCPsignal"/>
    <property type="match status" value="1"/>
</dbReference>
<feature type="domain" description="HAMP" evidence="8">
    <location>
        <begin position="340"/>
        <end position="392"/>
    </location>
</feature>
<keyword evidence="6" id="KW-1133">Transmembrane helix</keyword>
<dbReference type="PANTHER" id="PTHR32089:SF120">
    <property type="entry name" value="METHYL-ACCEPTING CHEMOTAXIS PROTEIN TLPQ"/>
    <property type="match status" value="1"/>
</dbReference>
<evidence type="ECO:0000313" key="11">
    <source>
        <dbReference type="Proteomes" id="UP000738517"/>
    </source>
</evidence>
<dbReference type="Proteomes" id="UP000738517">
    <property type="component" value="Unassembled WGS sequence"/>
</dbReference>
<dbReference type="InterPro" id="IPR032255">
    <property type="entry name" value="HBM"/>
</dbReference>
<dbReference type="CDD" id="cd11386">
    <property type="entry name" value="MCP_signal"/>
    <property type="match status" value="1"/>
</dbReference>
<evidence type="ECO:0000256" key="6">
    <source>
        <dbReference type="SAM" id="Phobius"/>
    </source>
</evidence>
<feature type="transmembrane region" description="Helical" evidence="6">
    <location>
        <begin position="319"/>
        <end position="338"/>
    </location>
</feature>
<accession>A0ABW9YJC8</accession>
<evidence type="ECO:0000259" key="9">
    <source>
        <dbReference type="PROSITE" id="PS51753"/>
    </source>
</evidence>
<dbReference type="PANTHER" id="PTHR32089">
    <property type="entry name" value="METHYL-ACCEPTING CHEMOTAXIS PROTEIN MCPB"/>
    <property type="match status" value="1"/>
</dbReference>
<dbReference type="PROSITE" id="PS51753">
    <property type="entry name" value="HBM"/>
    <property type="match status" value="1"/>
</dbReference>
<comment type="similarity">
    <text evidence="3">Belongs to the methyl-accepting chemotaxis (MCP) protein family.</text>
</comment>
<proteinExistence type="inferred from homology"/>
<comment type="subcellular location">
    <subcellularLocation>
        <location evidence="1">Membrane</location>
    </subcellularLocation>
</comment>
<evidence type="ECO:0000256" key="3">
    <source>
        <dbReference type="ARBA" id="ARBA00029447"/>
    </source>
</evidence>
<dbReference type="Gene3D" id="1.10.287.950">
    <property type="entry name" value="Methyl-accepting chemotaxis protein"/>
    <property type="match status" value="1"/>
</dbReference>
<dbReference type="SUPFAM" id="SSF58104">
    <property type="entry name" value="Methyl-accepting chemotaxis protein (MCP) signaling domain"/>
    <property type="match status" value="1"/>
</dbReference>
<dbReference type="PROSITE" id="PS50885">
    <property type="entry name" value="HAMP"/>
    <property type="match status" value="1"/>
</dbReference>
<comment type="caution">
    <text evidence="10">The sequence shown here is derived from an EMBL/GenBank/DDBJ whole genome shotgun (WGS) entry which is preliminary data.</text>
</comment>
<evidence type="ECO:0000259" key="7">
    <source>
        <dbReference type="PROSITE" id="PS50111"/>
    </source>
</evidence>
<protein>
    <submittedName>
        <fullName evidence="10">Methyl-accepting chemotaxis protein</fullName>
    </submittedName>
</protein>
<dbReference type="EMBL" id="RSEJ01000015">
    <property type="protein sequence ID" value="NBI53907.1"/>
    <property type="molecule type" value="Genomic_DNA"/>
</dbReference>
<keyword evidence="11" id="KW-1185">Reference proteome</keyword>
<evidence type="ECO:0000259" key="8">
    <source>
        <dbReference type="PROSITE" id="PS50885"/>
    </source>
</evidence>
<feature type="coiled-coil region" evidence="5">
    <location>
        <begin position="394"/>
        <end position="421"/>
    </location>
</feature>
<keyword evidence="5" id="KW-0175">Coiled coil</keyword>
<dbReference type="SMART" id="SM00283">
    <property type="entry name" value="MA"/>
    <property type="match status" value="1"/>
</dbReference>
<reference evidence="10 11" key="1">
    <citation type="journal article" date="2017" name="Int. J. Syst. Evol. Microbiol.">
        <title>Photobacterium alginatilyticum sp. nov., a marine bacterium isolated from bottom seawater.</title>
        <authorList>
            <person name="Wang X."/>
            <person name="Wang Y."/>
            <person name="Yang X."/>
            <person name="Sun H."/>
            <person name="Li B."/>
            <person name="Zhang X.H."/>
        </authorList>
    </citation>
    <scope>NUCLEOTIDE SEQUENCE [LARGE SCALE GENOMIC DNA]</scope>
    <source>
        <strain evidence="10 11">P03D4</strain>
    </source>
</reference>
<evidence type="ECO:0000256" key="1">
    <source>
        <dbReference type="ARBA" id="ARBA00004370"/>
    </source>
</evidence>
<dbReference type="SMART" id="SM01358">
    <property type="entry name" value="HBM"/>
    <property type="match status" value="1"/>
</dbReference>
<dbReference type="InterPro" id="IPR004089">
    <property type="entry name" value="MCPsignal_dom"/>
</dbReference>
<evidence type="ECO:0000313" key="10">
    <source>
        <dbReference type="EMBL" id="NBI53907.1"/>
    </source>
</evidence>
<dbReference type="PROSITE" id="PS50111">
    <property type="entry name" value="CHEMOTAXIS_TRANSDUC_2"/>
    <property type="match status" value="1"/>
</dbReference>